<gene>
    <name evidence="2" type="ORF">E3J59_04300</name>
</gene>
<keyword evidence="1" id="KW-0812">Transmembrane</keyword>
<dbReference type="AlphaFoldDB" id="A0A523UR64"/>
<dbReference type="InterPro" id="IPR021457">
    <property type="entry name" value="DUF3108"/>
</dbReference>
<keyword evidence="1" id="KW-0472">Membrane</keyword>
<sequence>MGTIDSGRLGRDGFLFPGRTGVFSGRGVFFGILLLFVFFTQNPILQAHPFRPGEKLTYVLKLRGVPVGSQVFEVRDGMRIRGRLTHLLFCSVKSSPFFSFFYYINDELESFADIDTLYSLQSRIRFQEGRHFRNYEVEIDMDRMTALFEDKNSKKRWEQEVSFPIFDLVSLIYWLRTQNHRVGETFSVFFIDTGLIYGEVKE</sequence>
<evidence type="ECO:0000256" key="1">
    <source>
        <dbReference type="SAM" id="Phobius"/>
    </source>
</evidence>
<dbReference type="Pfam" id="PF11306">
    <property type="entry name" value="DUF3108"/>
    <property type="match status" value="1"/>
</dbReference>
<evidence type="ECO:0000313" key="2">
    <source>
        <dbReference type="EMBL" id="TET45032.1"/>
    </source>
</evidence>
<organism evidence="2 3">
    <name type="scientific">Aerophobetes bacterium</name>
    <dbReference type="NCBI Taxonomy" id="2030807"/>
    <lineage>
        <taxon>Bacteria</taxon>
        <taxon>Candidatus Aerophobota</taxon>
    </lineage>
</organism>
<dbReference type="EMBL" id="SOJK01000186">
    <property type="protein sequence ID" value="TET45032.1"/>
    <property type="molecule type" value="Genomic_DNA"/>
</dbReference>
<name>A0A523UR64_UNCAE</name>
<dbReference type="Proteomes" id="UP000320679">
    <property type="component" value="Unassembled WGS sequence"/>
</dbReference>
<keyword evidence="1" id="KW-1133">Transmembrane helix</keyword>
<evidence type="ECO:0000313" key="3">
    <source>
        <dbReference type="Proteomes" id="UP000320679"/>
    </source>
</evidence>
<feature type="transmembrane region" description="Helical" evidence="1">
    <location>
        <begin position="20"/>
        <end position="39"/>
    </location>
</feature>
<protein>
    <submittedName>
        <fullName evidence="2">DUF3108 domain-containing protein</fullName>
    </submittedName>
</protein>
<feature type="non-terminal residue" evidence="2">
    <location>
        <position position="202"/>
    </location>
</feature>
<comment type="caution">
    <text evidence="2">The sequence shown here is derived from an EMBL/GenBank/DDBJ whole genome shotgun (WGS) entry which is preliminary data.</text>
</comment>
<accession>A0A523UR64</accession>
<reference evidence="2 3" key="1">
    <citation type="submission" date="2019-03" db="EMBL/GenBank/DDBJ databases">
        <title>Metabolic potential of uncultured bacteria and archaea associated with petroleum seepage in deep-sea sediments.</title>
        <authorList>
            <person name="Dong X."/>
            <person name="Hubert C."/>
        </authorList>
    </citation>
    <scope>NUCLEOTIDE SEQUENCE [LARGE SCALE GENOMIC DNA]</scope>
    <source>
        <strain evidence="2">E29_bin78</strain>
    </source>
</reference>
<proteinExistence type="predicted"/>